<gene>
    <name evidence="14" type="ordered locus">TM_0496</name>
</gene>
<dbReference type="InterPro" id="IPR036397">
    <property type="entry name" value="RNaseH_sf"/>
</dbReference>
<dbReference type="CDD" id="cd06127">
    <property type="entry name" value="DEDDh"/>
    <property type="match status" value="1"/>
</dbReference>
<dbReference type="NCBIfam" id="TIGR00573">
    <property type="entry name" value="dnaq"/>
    <property type="match status" value="1"/>
</dbReference>
<evidence type="ECO:0000256" key="12">
    <source>
        <dbReference type="ARBA" id="ARBA00023211"/>
    </source>
</evidence>
<dbReference type="SUPFAM" id="SSF53098">
    <property type="entry name" value="Ribonuclease H-like"/>
    <property type="match status" value="1"/>
</dbReference>
<keyword evidence="5" id="KW-0548">Nucleotidyltransferase</keyword>
<proteinExistence type="predicted"/>
<reference evidence="14 15" key="1">
    <citation type="journal article" date="1999" name="Nature">
        <title>Evidence for lateral gene transfer between Archaea and Bacteria from genome sequence of Thermotoga maritima.</title>
        <authorList>
            <person name="Nelson K.E."/>
            <person name="Clayton R.A."/>
            <person name="Gill S.R."/>
            <person name="Gwinn M.L."/>
            <person name="Dodson R.J."/>
            <person name="Haft D.H."/>
            <person name="Hickey E.K."/>
            <person name="Peterson J.D."/>
            <person name="Nelson W.C."/>
            <person name="Ketchum K.A."/>
            <person name="McDonald L."/>
            <person name="Utterback T.R."/>
            <person name="Malek J.A."/>
            <person name="Linher K.D."/>
            <person name="Garrett M.M."/>
            <person name="Stewart A.M."/>
            <person name="Cotton M.D."/>
            <person name="Pratt M.S."/>
            <person name="Phillips C.A."/>
            <person name="Richardson D."/>
            <person name="Heidelberg J."/>
            <person name="Sutton G.G."/>
            <person name="Fleischmann R.D."/>
            <person name="White O."/>
            <person name="Salzberg S.L."/>
            <person name="Smith H.O."/>
            <person name="Venter J.C."/>
            <person name="Fraser C.M."/>
        </authorList>
    </citation>
    <scope>NUCLEOTIDE SEQUENCE [LARGE SCALE GENOMIC DNA]</scope>
    <source>
        <strain evidence="15">ATCC 43589 / DSM 3109 / JCM 10099 / NBRC 100826 / MSB8</strain>
    </source>
</reference>
<dbReference type="PaxDb" id="243274-THEMA_02190"/>
<feature type="domain" description="Exonuclease" evidence="13">
    <location>
        <begin position="10"/>
        <end position="177"/>
    </location>
</feature>
<evidence type="ECO:0000256" key="9">
    <source>
        <dbReference type="ARBA" id="ARBA00022801"/>
    </source>
</evidence>
<dbReference type="InParanoid" id="Q9WYW6"/>
<keyword evidence="6" id="KW-0235">DNA replication</keyword>
<comment type="cofactor">
    <cofactor evidence="2">
        <name>Mg(2+)</name>
        <dbReference type="ChEBI" id="CHEBI:18420"/>
    </cofactor>
</comment>
<evidence type="ECO:0000256" key="5">
    <source>
        <dbReference type="ARBA" id="ARBA00022695"/>
    </source>
</evidence>
<dbReference type="GO" id="GO:0005829">
    <property type="term" value="C:cytosol"/>
    <property type="evidence" value="ECO:0000318"/>
    <property type="project" value="GO_Central"/>
</dbReference>
<dbReference type="InterPro" id="IPR013520">
    <property type="entry name" value="Ribonucl_H"/>
</dbReference>
<dbReference type="GO" id="GO:0003887">
    <property type="term" value="F:DNA-directed DNA polymerase activity"/>
    <property type="evidence" value="ECO:0007669"/>
    <property type="project" value="InterPro"/>
</dbReference>
<dbReference type="InterPro" id="IPR012337">
    <property type="entry name" value="RNaseH-like_sf"/>
</dbReference>
<keyword evidence="4" id="KW-0808">Transferase</keyword>
<evidence type="ECO:0000256" key="4">
    <source>
        <dbReference type="ARBA" id="ARBA00022679"/>
    </source>
</evidence>
<dbReference type="PANTHER" id="PTHR30231">
    <property type="entry name" value="DNA POLYMERASE III SUBUNIT EPSILON"/>
    <property type="match status" value="1"/>
</dbReference>
<dbReference type="GO" id="GO:0045004">
    <property type="term" value="P:DNA replication proofreading"/>
    <property type="evidence" value="ECO:0000318"/>
    <property type="project" value="GO_Central"/>
</dbReference>
<keyword evidence="7" id="KW-0540">Nuclease</keyword>
<dbReference type="PANTHER" id="PTHR30231:SF41">
    <property type="entry name" value="DNA POLYMERASE III SUBUNIT EPSILON"/>
    <property type="match status" value="1"/>
</dbReference>
<accession>Q9WYW6</accession>
<evidence type="ECO:0000256" key="7">
    <source>
        <dbReference type="ARBA" id="ARBA00022722"/>
    </source>
</evidence>
<dbReference type="EMBL" id="AE000512">
    <property type="protein sequence ID" value="AAD35581.1"/>
    <property type="molecule type" value="Genomic_DNA"/>
</dbReference>
<keyword evidence="9" id="KW-0378">Hydrolase</keyword>
<evidence type="ECO:0000313" key="15">
    <source>
        <dbReference type="Proteomes" id="UP000008183"/>
    </source>
</evidence>
<evidence type="ECO:0000256" key="8">
    <source>
        <dbReference type="ARBA" id="ARBA00022723"/>
    </source>
</evidence>
<keyword evidence="8" id="KW-0479">Metal-binding</keyword>
<evidence type="ECO:0000256" key="6">
    <source>
        <dbReference type="ARBA" id="ARBA00022705"/>
    </source>
</evidence>
<keyword evidence="10" id="KW-0269">Exonuclease</keyword>
<dbReference type="KEGG" id="tma:TM0496"/>
<evidence type="ECO:0000259" key="13">
    <source>
        <dbReference type="SMART" id="SM00479"/>
    </source>
</evidence>
<dbReference type="DNASU" id="897537"/>
<evidence type="ECO:0000256" key="10">
    <source>
        <dbReference type="ARBA" id="ARBA00022839"/>
    </source>
</evidence>
<sequence>MLAMIWNDTVFCVVDTETTGTDPFAGDRIVEIAAVPVFKGKIYRNKAFHSLVNPRIRIPALIQKVHGISNMDIVEAPDMDTVYDLFRDYVKGTVLVFHNANFDLTFLDMMAKETGNFPITNPYIDTLDLSEEIFGRPHSLKWLSERLGIKTTIRHRALPDALVTARVFVKLVEFLGENRVNEFIRGKRG</sequence>
<dbReference type="PATRIC" id="fig|243274.5.peg.503"/>
<dbReference type="SMART" id="SM00479">
    <property type="entry name" value="EXOIII"/>
    <property type="match status" value="1"/>
</dbReference>
<dbReference type="PIR" id="G72370">
    <property type="entry name" value="G72370"/>
</dbReference>
<dbReference type="EnsemblBacteria" id="AAD35581">
    <property type="protein sequence ID" value="AAD35581"/>
    <property type="gene ID" value="TM_0496"/>
</dbReference>
<evidence type="ECO:0000256" key="1">
    <source>
        <dbReference type="ARBA" id="ARBA00001936"/>
    </source>
</evidence>
<dbReference type="Pfam" id="PF00929">
    <property type="entry name" value="RNase_T"/>
    <property type="match status" value="1"/>
</dbReference>
<dbReference type="GO" id="GO:0003677">
    <property type="term" value="F:DNA binding"/>
    <property type="evidence" value="ECO:0007669"/>
    <property type="project" value="InterPro"/>
</dbReference>
<dbReference type="AlphaFoldDB" id="Q9WYW6"/>
<keyword evidence="15" id="KW-1185">Reference proteome</keyword>
<dbReference type="Proteomes" id="UP000008183">
    <property type="component" value="Chromosome"/>
</dbReference>
<organism evidence="14 15">
    <name type="scientific">Thermotoga maritima (strain ATCC 43589 / DSM 3109 / JCM 10099 / NBRC 100826 / MSB8)</name>
    <dbReference type="NCBI Taxonomy" id="243274"/>
    <lineage>
        <taxon>Bacteria</taxon>
        <taxon>Thermotogati</taxon>
        <taxon>Thermotogota</taxon>
        <taxon>Thermotogae</taxon>
        <taxon>Thermotogales</taxon>
        <taxon>Thermotogaceae</taxon>
        <taxon>Thermotoga</taxon>
    </lineage>
</organism>
<dbReference type="FunFam" id="3.30.420.10:FF:000012">
    <property type="entry name" value="DNA polymerase III subunit epsilon"/>
    <property type="match status" value="1"/>
</dbReference>
<keyword evidence="11" id="KW-0460">Magnesium</keyword>
<protein>
    <recommendedName>
        <fullName evidence="3">DNA polymerase III subunit epsilon</fullName>
    </recommendedName>
</protein>
<dbReference type="InterPro" id="IPR006054">
    <property type="entry name" value="DnaQ"/>
</dbReference>
<dbReference type="GO" id="GO:0008408">
    <property type="term" value="F:3'-5' exonuclease activity"/>
    <property type="evidence" value="ECO:0000318"/>
    <property type="project" value="GO_Central"/>
</dbReference>
<keyword evidence="12" id="KW-0464">Manganese</keyword>
<evidence type="ECO:0000256" key="11">
    <source>
        <dbReference type="ARBA" id="ARBA00022842"/>
    </source>
</evidence>
<evidence type="ECO:0000256" key="2">
    <source>
        <dbReference type="ARBA" id="ARBA00001946"/>
    </source>
</evidence>
<dbReference type="OrthoDB" id="9813328at2"/>
<comment type="cofactor">
    <cofactor evidence="1">
        <name>Mn(2+)</name>
        <dbReference type="ChEBI" id="CHEBI:29035"/>
    </cofactor>
</comment>
<dbReference type="GO" id="GO:0046872">
    <property type="term" value="F:metal ion binding"/>
    <property type="evidence" value="ECO:0007669"/>
    <property type="project" value="UniProtKB-KW"/>
</dbReference>
<evidence type="ECO:0000256" key="3">
    <source>
        <dbReference type="ARBA" id="ARBA00020352"/>
    </source>
</evidence>
<evidence type="ECO:0000313" key="14">
    <source>
        <dbReference type="EMBL" id="AAD35581.1"/>
    </source>
</evidence>
<dbReference type="Gene3D" id="3.30.420.10">
    <property type="entry name" value="Ribonuclease H-like superfamily/Ribonuclease H"/>
    <property type="match status" value="1"/>
</dbReference>
<name>Q9WYW6_THEMA</name>